<dbReference type="Pfam" id="PF03453">
    <property type="entry name" value="MoeA_N"/>
    <property type="match status" value="1"/>
</dbReference>
<dbReference type="Gene3D" id="2.40.340.10">
    <property type="entry name" value="MoeA, C-terminal, domain IV"/>
    <property type="match status" value="1"/>
</dbReference>
<dbReference type="AlphaFoldDB" id="A0A6J7DP66"/>
<name>A0A6J7DP66_9ZZZZ</name>
<dbReference type="Gene3D" id="2.170.190.11">
    <property type="entry name" value="Molybdopterin biosynthesis moea protein, domain 3"/>
    <property type="match status" value="1"/>
</dbReference>
<gene>
    <name evidence="2" type="ORF">UFOPK3402_00711</name>
</gene>
<accession>A0A6J7DP66</accession>
<dbReference type="Pfam" id="PF00994">
    <property type="entry name" value="MoCF_biosynth"/>
    <property type="match status" value="1"/>
</dbReference>
<dbReference type="PANTHER" id="PTHR10192:SF5">
    <property type="entry name" value="GEPHYRIN"/>
    <property type="match status" value="1"/>
</dbReference>
<evidence type="ECO:0000313" key="2">
    <source>
        <dbReference type="EMBL" id="CAB4871308.1"/>
    </source>
</evidence>
<dbReference type="SUPFAM" id="SSF53218">
    <property type="entry name" value="Molybdenum cofactor biosynthesis proteins"/>
    <property type="match status" value="1"/>
</dbReference>
<organism evidence="2">
    <name type="scientific">freshwater metagenome</name>
    <dbReference type="NCBI Taxonomy" id="449393"/>
    <lineage>
        <taxon>unclassified sequences</taxon>
        <taxon>metagenomes</taxon>
        <taxon>ecological metagenomes</taxon>
    </lineage>
</organism>
<proteinExistence type="predicted"/>
<protein>
    <submittedName>
        <fullName evidence="2">Unannotated protein</fullName>
    </submittedName>
</protein>
<dbReference type="InterPro" id="IPR036688">
    <property type="entry name" value="MoeA_C_domain_IV_sf"/>
</dbReference>
<dbReference type="InterPro" id="IPR038987">
    <property type="entry name" value="MoeA-like"/>
</dbReference>
<feature type="domain" description="MoaB/Mog" evidence="1">
    <location>
        <begin position="184"/>
        <end position="320"/>
    </location>
</feature>
<evidence type="ECO:0000259" key="1">
    <source>
        <dbReference type="SMART" id="SM00852"/>
    </source>
</evidence>
<dbReference type="Gene3D" id="3.90.105.10">
    <property type="entry name" value="Molybdopterin biosynthesis moea protein, domain 2"/>
    <property type="match status" value="1"/>
</dbReference>
<dbReference type="InterPro" id="IPR036425">
    <property type="entry name" value="MoaB/Mog-like_dom_sf"/>
</dbReference>
<dbReference type="GO" id="GO:0061599">
    <property type="term" value="F:molybdopterin molybdotransferase activity"/>
    <property type="evidence" value="ECO:0007669"/>
    <property type="project" value="TreeGrafter"/>
</dbReference>
<dbReference type="Gene3D" id="3.40.980.10">
    <property type="entry name" value="MoaB/Mog-like domain"/>
    <property type="match status" value="1"/>
</dbReference>
<dbReference type="SUPFAM" id="SSF63882">
    <property type="entry name" value="MoeA N-terminal region -like"/>
    <property type="match status" value="1"/>
</dbReference>
<dbReference type="SMART" id="SM00852">
    <property type="entry name" value="MoCF_biosynth"/>
    <property type="match status" value="1"/>
</dbReference>
<dbReference type="InterPro" id="IPR036135">
    <property type="entry name" value="MoeA_linker/N_sf"/>
</dbReference>
<dbReference type="GO" id="GO:0006777">
    <property type="term" value="P:Mo-molybdopterin cofactor biosynthetic process"/>
    <property type="evidence" value="ECO:0007669"/>
    <property type="project" value="TreeGrafter"/>
</dbReference>
<dbReference type="InterPro" id="IPR005110">
    <property type="entry name" value="MoeA_linker/N"/>
</dbReference>
<dbReference type="EMBL" id="CAFBLS010000069">
    <property type="protein sequence ID" value="CAB4871308.1"/>
    <property type="molecule type" value="Genomic_DNA"/>
</dbReference>
<dbReference type="InterPro" id="IPR001453">
    <property type="entry name" value="MoaB/Mog_dom"/>
</dbReference>
<sequence length="402" mass="41253">MSTSGLDGVLSWAQAHLIASTCAQPLAPVWARLDEAAGSLLARPLATLDDDPSADVAAINGYAICGQGPWNRTLNQALAPGECNLLRAGEVLPKNADAVLEMDRAVSESGRGGTMLVTGRDELSGLADERVRPELWAGIARRGSRAKAGTTILPAGRLVTAPILALAAAAGHDELSIIKPPVVGTLVLGNALLSSGRARKGRVRDALGNTVPAFVAALGARGNPAVRAPDTHELLLAEIEDANVDVLITTGATSPGDDSSVRKVLRDLDARWLIDGVSVTPGAQMLLARLPDGRFIVGLPGDPQSALAGLVTLVAPLITILRGAPLPVNIDAVLAEDAPFADFADDTRLAPVILEGPESALIARPVADTGPAGLSGWANADGIAIVPPAKGYRGDAVSVMRL</sequence>
<reference evidence="2" key="1">
    <citation type="submission" date="2020-05" db="EMBL/GenBank/DDBJ databases">
        <authorList>
            <person name="Chiriac C."/>
            <person name="Salcher M."/>
            <person name="Ghai R."/>
            <person name="Kavagutti S V."/>
        </authorList>
    </citation>
    <scope>NUCLEOTIDE SEQUENCE</scope>
</reference>
<dbReference type="GO" id="GO:0005829">
    <property type="term" value="C:cytosol"/>
    <property type="evidence" value="ECO:0007669"/>
    <property type="project" value="TreeGrafter"/>
</dbReference>
<dbReference type="PANTHER" id="PTHR10192">
    <property type="entry name" value="MOLYBDOPTERIN BIOSYNTHESIS PROTEIN"/>
    <property type="match status" value="1"/>
</dbReference>